<feature type="compositionally biased region" description="Polar residues" evidence="1">
    <location>
        <begin position="86"/>
        <end position="95"/>
    </location>
</feature>
<evidence type="ECO:0000313" key="4">
    <source>
        <dbReference type="Proteomes" id="UP000198287"/>
    </source>
</evidence>
<proteinExistence type="predicted"/>
<keyword evidence="2" id="KW-0812">Transmembrane</keyword>
<organism evidence="3 4">
    <name type="scientific">Folsomia candida</name>
    <name type="common">Springtail</name>
    <dbReference type="NCBI Taxonomy" id="158441"/>
    <lineage>
        <taxon>Eukaryota</taxon>
        <taxon>Metazoa</taxon>
        <taxon>Ecdysozoa</taxon>
        <taxon>Arthropoda</taxon>
        <taxon>Hexapoda</taxon>
        <taxon>Collembola</taxon>
        <taxon>Entomobryomorpha</taxon>
        <taxon>Isotomoidea</taxon>
        <taxon>Isotomidae</taxon>
        <taxon>Proisotominae</taxon>
        <taxon>Folsomia</taxon>
    </lineage>
</organism>
<dbReference type="EMBL" id="LNIX01000020">
    <property type="protein sequence ID" value="OXA44122.1"/>
    <property type="molecule type" value="Genomic_DNA"/>
</dbReference>
<evidence type="ECO:0000313" key="3">
    <source>
        <dbReference type="EMBL" id="OXA44122.1"/>
    </source>
</evidence>
<dbReference type="Proteomes" id="UP000198287">
    <property type="component" value="Unassembled WGS sequence"/>
</dbReference>
<feature type="compositionally biased region" description="Basic and acidic residues" evidence="1">
    <location>
        <begin position="96"/>
        <end position="105"/>
    </location>
</feature>
<keyword evidence="2" id="KW-0472">Membrane</keyword>
<name>A0A226DEZ5_FOLCA</name>
<keyword evidence="4" id="KW-1185">Reference proteome</keyword>
<evidence type="ECO:0000256" key="1">
    <source>
        <dbReference type="SAM" id="MobiDB-lite"/>
    </source>
</evidence>
<dbReference type="AlphaFoldDB" id="A0A226DEZ5"/>
<accession>A0A226DEZ5</accession>
<gene>
    <name evidence="3" type="ORF">Fcan01_21149</name>
</gene>
<protein>
    <submittedName>
        <fullName evidence="3">Uncharacterized protein</fullName>
    </submittedName>
</protein>
<sequence>MAEGSLAKKSHILKGPSLLGRRTSSGPVRSNPLALRTCGSVGSLNVFERSQSGTIKVRRIHYFILYFYFVITSSDFVISNLIDPTHQTSDLMNDTEQYRDETRLP</sequence>
<evidence type="ECO:0000256" key="2">
    <source>
        <dbReference type="SAM" id="Phobius"/>
    </source>
</evidence>
<feature type="region of interest" description="Disordered" evidence="1">
    <location>
        <begin position="86"/>
        <end position="105"/>
    </location>
</feature>
<feature type="transmembrane region" description="Helical" evidence="2">
    <location>
        <begin position="60"/>
        <end position="82"/>
    </location>
</feature>
<reference evidence="3 4" key="1">
    <citation type="submission" date="2015-12" db="EMBL/GenBank/DDBJ databases">
        <title>The genome of Folsomia candida.</title>
        <authorList>
            <person name="Faddeeva A."/>
            <person name="Derks M.F."/>
            <person name="Anvar Y."/>
            <person name="Smit S."/>
            <person name="Van Straalen N."/>
            <person name="Roelofs D."/>
        </authorList>
    </citation>
    <scope>NUCLEOTIDE SEQUENCE [LARGE SCALE GENOMIC DNA]</scope>
    <source>
        <strain evidence="3 4">VU population</strain>
        <tissue evidence="3">Whole body</tissue>
    </source>
</reference>
<keyword evidence="2" id="KW-1133">Transmembrane helix</keyword>
<feature type="region of interest" description="Disordered" evidence="1">
    <location>
        <begin position="1"/>
        <end position="30"/>
    </location>
</feature>
<comment type="caution">
    <text evidence="3">The sequence shown here is derived from an EMBL/GenBank/DDBJ whole genome shotgun (WGS) entry which is preliminary data.</text>
</comment>
<dbReference type="OrthoDB" id="10038993at2759"/>